<keyword evidence="1 5" id="KW-0732">Signal</keyword>
<keyword evidence="4" id="KW-0472">Membrane</keyword>
<feature type="signal peptide" evidence="5">
    <location>
        <begin position="1"/>
        <end position="16"/>
    </location>
</feature>
<dbReference type="PANTHER" id="PTHR45080">
    <property type="entry name" value="CONTACTIN 5"/>
    <property type="match status" value="1"/>
</dbReference>
<keyword evidence="4" id="KW-1133">Transmembrane helix</keyword>
<evidence type="ECO:0000256" key="4">
    <source>
        <dbReference type="SAM" id="Phobius"/>
    </source>
</evidence>
<evidence type="ECO:0000259" key="6">
    <source>
        <dbReference type="PROSITE" id="PS50835"/>
    </source>
</evidence>
<evidence type="ECO:0000256" key="2">
    <source>
        <dbReference type="ARBA" id="ARBA00023157"/>
    </source>
</evidence>
<dbReference type="InterPro" id="IPR003598">
    <property type="entry name" value="Ig_sub2"/>
</dbReference>
<evidence type="ECO:0000256" key="1">
    <source>
        <dbReference type="ARBA" id="ARBA00022729"/>
    </source>
</evidence>
<sequence>MLFIILVLIFSTIVSSTITTSKPQEIKYIKVKKIENLIGEPLTIWCSVSHPSTILSGYFIKANDKKGVSKVDANIITSQNSSYTFHKPTVQDAAQWKCLLKTSTGEEAAYLEIYSRPVILEAIGNDLFHSKASDKYVYEGNDLTLVCPVKGHPKPVTKWSRKEIPIPYHNREYNITGSMLTLKNVHQDKGGSYSCTAINKFRVNGTERVYKTIIEQDIKVKSKLGWIFPLIIIIIIFVALITVIGICEWRKRDVMYVYEEFNFKIKKNCRNTQEYE</sequence>
<keyword evidence="4" id="KW-0812">Transmembrane</keyword>
<dbReference type="WBParaSite" id="PTRK_0000637200.1">
    <property type="protein sequence ID" value="PTRK_0000637200.1"/>
    <property type="gene ID" value="PTRK_0000637200"/>
</dbReference>
<dbReference type="InterPro" id="IPR013783">
    <property type="entry name" value="Ig-like_fold"/>
</dbReference>
<accession>A0A0N4ZF40</accession>
<protein>
    <submittedName>
        <fullName evidence="8">Ig-like domain-containing protein</fullName>
    </submittedName>
</protein>
<feature type="domain" description="Ig-like" evidence="6">
    <location>
        <begin position="117"/>
        <end position="214"/>
    </location>
</feature>
<evidence type="ECO:0000313" key="7">
    <source>
        <dbReference type="Proteomes" id="UP000038045"/>
    </source>
</evidence>
<dbReference type="Gene3D" id="2.60.40.10">
    <property type="entry name" value="Immunoglobulins"/>
    <property type="match status" value="1"/>
</dbReference>
<reference evidence="8" key="1">
    <citation type="submission" date="2017-02" db="UniProtKB">
        <authorList>
            <consortium name="WormBaseParasite"/>
        </authorList>
    </citation>
    <scope>IDENTIFICATION</scope>
</reference>
<dbReference type="Pfam" id="PF13927">
    <property type="entry name" value="Ig_3"/>
    <property type="match status" value="1"/>
</dbReference>
<dbReference type="STRING" id="131310.A0A0N4ZF40"/>
<name>A0A0N4ZF40_PARTI</name>
<dbReference type="InterPro" id="IPR007110">
    <property type="entry name" value="Ig-like_dom"/>
</dbReference>
<keyword evidence="3" id="KW-0393">Immunoglobulin domain</keyword>
<dbReference type="SMART" id="SM00408">
    <property type="entry name" value="IGc2"/>
    <property type="match status" value="1"/>
</dbReference>
<dbReference type="PROSITE" id="PS50835">
    <property type="entry name" value="IG_LIKE"/>
    <property type="match status" value="1"/>
</dbReference>
<feature type="transmembrane region" description="Helical" evidence="4">
    <location>
        <begin position="226"/>
        <end position="247"/>
    </location>
</feature>
<dbReference type="GO" id="GO:0005886">
    <property type="term" value="C:plasma membrane"/>
    <property type="evidence" value="ECO:0007669"/>
    <property type="project" value="TreeGrafter"/>
</dbReference>
<organism evidence="7 8">
    <name type="scientific">Parastrongyloides trichosuri</name>
    <name type="common">Possum-specific nematode worm</name>
    <dbReference type="NCBI Taxonomy" id="131310"/>
    <lineage>
        <taxon>Eukaryota</taxon>
        <taxon>Metazoa</taxon>
        <taxon>Ecdysozoa</taxon>
        <taxon>Nematoda</taxon>
        <taxon>Chromadorea</taxon>
        <taxon>Rhabditida</taxon>
        <taxon>Tylenchina</taxon>
        <taxon>Panagrolaimomorpha</taxon>
        <taxon>Strongyloidoidea</taxon>
        <taxon>Strongyloididae</taxon>
        <taxon>Parastrongyloides</taxon>
    </lineage>
</organism>
<evidence type="ECO:0000256" key="5">
    <source>
        <dbReference type="SAM" id="SignalP"/>
    </source>
</evidence>
<dbReference type="SMART" id="SM00409">
    <property type="entry name" value="IG"/>
    <property type="match status" value="2"/>
</dbReference>
<proteinExistence type="predicted"/>
<feature type="chain" id="PRO_5005891629" evidence="5">
    <location>
        <begin position="17"/>
        <end position="276"/>
    </location>
</feature>
<dbReference type="Proteomes" id="UP000038045">
    <property type="component" value="Unplaced"/>
</dbReference>
<keyword evidence="2" id="KW-1015">Disulfide bond</keyword>
<dbReference type="InterPro" id="IPR050958">
    <property type="entry name" value="Cell_Adh-Cytoskel_Orgn"/>
</dbReference>
<evidence type="ECO:0000256" key="3">
    <source>
        <dbReference type="ARBA" id="ARBA00023319"/>
    </source>
</evidence>
<keyword evidence="7" id="KW-1185">Reference proteome</keyword>
<dbReference type="SUPFAM" id="SSF48726">
    <property type="entry name" value="Immunoglobulin"/>
    <property type="match status" value="2"/>
</dbReference>
<dbReference type="AlphaFoldDB" id="A0A0N4ZF40"/>
<dbReference type="InterPro" id="IPR003599">
    <property type="entry name" value="Ig_sub"/>
</dbReference>
<dbReference type="PANTHER" id="PTHR45080:SF8">
    <property type="entry name" value="IG-LIKE DOMAIN-CONTAINING PROTEIN"/>
    <property type="match status" value="1"/>
</dbReference>
<dbReference type="InterPro" id="IPR036179">
    <property type="entry name" value="Ig-like_dom_sf"/>
</dbReference>
<evidence type="ECO:0000313" key="8">
    <source>
        <dbReference type="WBParaSite" id="PTRK_0000637200.1"/>
    </source>
</evidence>
<dbReference type="GO" id="GO:0007156">
    <property type="term" value="P:homophilic cell adhesion via plasma membrane adhesion molecules"/>
    <property type="evidence" value="ECO:0007669"/>
    <property type="project" value="TreeGrafter"/>
</dbReference>